<gene>
    <name evidence="2" type="ORF">SHKM778_18290</name>
</gene>
<name>A0AAT9HDQ9_9ACTN</name>
<evidence type="ECO:0000256" key="1">
    <source>
        <dbReference type="SAM" id="Phobius"/>
    </source>
</evidence>
<keyword evidence="1" id="KW-0812">Transmembrane</keyword>
<sequence length="121" mass="13147">MRLKCLGRLREPVGQRLGHVDRVEFADRVLGESASATQACSSSSLSAKTRKIVPSPMPAARAIFAVVTAAPYSVISGIAVRMIISRRRSGDMPGARRRVVVWFSLGSVIHANIRSECSLRQ</sequence>
<feature type="transmembrane region" description="Helical" evidence="1">
    <location>
        <begin position="62"/>
        <end position="84"/>
    </location>
</feature>
<protein>
    <submittedName>
        <fullName evidence="2">Uncharacterized protein</fullName>
    </submittedName>
</protein>
<dbReference type="EMBL" id="AP035768">
    <property type="protein sequence ID" value="BFO15441.1"/>
    <property type="molecule type" value="Genomic_DNA"/>
</dbReference>
<organism evidence="2">
    <name type="scientific">Streptomyces haneummycinicus</name>
    <dbReference type="NCBI Taxonomy" id="3074435"/>
    <lineage>
        <taxon>Bacteria</taxon>
        <taxon>Bacillati</taxon>
        <taxon>Actinomycetota</taxon>
        <taxon>Actinomycetes</taxon>
        <taxon>Kitasatosporales</taxon>
        <taxon>Streptomycetaceae</taxon>
        <taxon>Streptomyces</taxon>
    </lineage>
</organism>
<dbReference type="AlphaFoldDB" id="A0AAT9HDQ9"/>
<keyword evidence="1" id="KW-0472">Membrane</keyword>
<accession>A0AAT9HDQ9</accession>
<evidence type="ECO:0000313" key="2">
    <source>
        <dbReference type="EMBL" id="BFO15441.1"/>
    </source>
</evidence>
<proteinExistence type="predicted"/>
<reference evidence="2" key="1">
    <citation type="submission" date="2024-06" db="EMBL/GenBank/DDBJ databases">
        <authorList>
            <consortium name="consrtm"/>
            <person name="Uemura M."/>
            <person name="Terahara T."/>
        </authorList>
    </citation>
    <scope>NUCLEOTIDE SEQUENCE</scope>
    <source>
        <strain evidence="2">KM77-8</strain>
    </source>
</reference>
<reference evidence="2" key="2">
    <citation type="submission" date="2024-07" db="EMBL/GenBank/DDBJ databases">
        <title>Streptomyces haneummycinica sp. nov., a new antibiotic-producing actinobacterium isolated from marine sediment.</title>
        <authorList>
            <person name="Uemura M."/>
            <person name="Hamada M."/>
            <person name="Hirano S."/>
            <person name="Kobayashi K."/>
            <person name="Ohshiro T."/>
            <person name="Kobayashi T."/>
            <person name="Terahara T."/>
        </authorList>
    </citation>
    <scope>NUCLEOTIDE SEQUENCE</scope>
    <source>
        <strain evidence="2">KM77-8</strain>
    </source>
</reference>
<keyword evidence="1" id="KW-1133">Transmembrane helix</keyword>